<evidence type="ECO:0000256" key="2">
    <source>
        <dbReference type="ARBA" id="ARBA00022679"/>
    </source>
</evidence>
<dbReference type="PANTHER" id="PTHR22916">
    <property type="entry name" value="GLYCOSYLTRANSFERASE"/>
    <property type="match status" value="1"/>
</dbReference>
<reference evidence="4" key="1">
    <citation type="submission" date="2022-05" db="EMBL/GenBank/DDBJ databases">
        <authorList>
            <person name="Park J.-S."/>
        </authorList>
    </citation>
    <scope>NUCLEOTIDE SEQUENCE</scope>
    <source>
        <strain evidence="4">2012CJ34-3</strain>
    </source>
</reference>
<dbReference type="GO" id="GO:0016757">
    <property type="term" value="F:glycosyltransferase activity"/>
    <property type="evidence" value="ECO:0007669"/>
    <property type="project" value="UniProtKB-KW"/>
</dbReference>
<dbReference type="Proteomes" id="UP001165381">
    <property type="component" value="Unassembled WGS sequence"/>
</dbReference>
<proteinExistence type="predicted"/>
<evidence type="ECO:0000313" key="4">
    <source>
        <dbReference type="EMBL" id="MCL6294934.1"/>
    </source>
</evidence>
<dbReference type="CDD" id="cd00761">
    <property type="entry name" value="Glyco_tranf_GTA_type"/>
    <property type="match status" value="1"/>
</dbReference>
<dbReference type="Pfam" id="PF00535">
    <property type="entry name" value="Glycos_transf_2"/>
    <property type="match status" value="1"/>
</dbReference>
<protein>
    <submittedName>
        <fullName evidence="4">Glycosyltransferase</fullName>
        <ecNumber evidence="4">2.4.-.-</ecNumber>
    </submittedName>
</protein>
<comment type="caution">
    <text evidence="4">The sequence shown here is derived from an EMBL/GenBank/DDBJ whole genome shotgun (WGS) entry which is preliminary data.</text>
</comment>
<accession>A0ABT0QFC9</accession>
<organism evidence="4 5">
    <name type="scientific">Jejuia spongiicola</name>
    <dbReference type="NCBI Taxonomy" id="2942207"/>
    <lineage>
        <taxon>Bacteria</taxon>
        <taxon>Pseudomonadati</taxon>
        <taxon>Bacteroidota</taxon>
        <taxon>Flavobacteriia</taxon>
        <taxon>Flavobacteriales</taxon>
        <taxon>Flavobacteriaceae</taxon>
        <taxon>Jejuia</taxon>
    </lineage>
</organism>
<gene>
    <name evidence="4" type="ORF">M3P09_08020</name>
</gene>
<evidence type="ECO:0000313" key="5">
    <source>
        <dbReference type="Proteomes" id="UP001165381"/>
    </source>
</evidence>
<sequence length="341" mass="40244">MMRLSILIPMYNAESFIERCLESLMNQNISKQDYEVLVFNDGSNDTSKNKVEEFIKTHDNVFLYSHKNEGVISTRNKLLKLAKGTYIYFMDADDYIAYNSLSDVLKFATQNEIDIMGFNTLVTKKAALFNLNETFQEMELPKIISGDQFLKENINLRIEIWWYLVRKDFLHKHKLAFSEGDYDGDVVFTLRLFLYAKKVAYSPVVIYRYFQSPESTMRSENKVYKRKIVLYFMALINDLNNLIKALDGFSIKHKKEIADNFKFRRDAFTFFTIIKMIKADFSIKTIEEKLFELEKIGAYPIDSFVREEYKSFKYKLLTYALNHKTLLFILAKLHKIYAKLG</sequence>
<evidence type="ECO:0000256" key="1">
    <source>
        <dbReference type="ARBA" id="ARBA00022676"/>
    </source>
</evidence>
<dbReference type="EC" id="2.4.-.-" evidence="4"/>
<keyword evidence="1 4" id="KW-0328">Glycosyltransferase</keyword>
<dbReference type="EMBL" id="JAMFLZ010000003">
    <property type="protein sequence ID" value="MCL6294934.1"/>
    <property type="molecule type" value="Genomic_DNA"/>
</dbReference>
<keyword evidence="5" id="KW-1185">Reference proteome</keyword>
<keyword evidence="2 4" id="KW-0808">Transferase</keyword>
<dbReference type="InterPro" id="IPR001173">
    <property type="entry name" value="Glyco_trans_2-like"/>
</dbReference>
<dbReference type="Gene3D" id="3.90.550.10">
    <property type="entry name" value="Spore Coat Polysaccharide Biosynthesis Protein SpsA, Chain A"/>
    <property type="match status" value="1"/>
</dbReference>
<feature type="domain" description="Glycosyltransferase 2-like" evidence="3">
    <location>
        <begin position="5"/>
        <end position="154"/>
    </location>
</feature>
<name>A0ABT0QFC9_9FLAO</name>
<dbReference type="InterPro" id="IPR029044">
    <property type="entry name" value="Nucleotide-diphossugar_trans"/>
</dbReference>
<evidence type="ECO:0000259" key="3">
    <source>
        <dbReference type="Pfam" id="PF00535"/>
    </source>
</evidence>
<dbReference type="PANTHER" id="PTHR22916:SF51">
    <property type="entry name" value="GLYCOSYLTRANSFERASE EPSH-RELATED"/>
    <property type="match status" value="1"/>
</dbReference>
<dbReference type="RefSeq" id="WP_249972714.1">
    <property type="nucleotide sequence ID" value="NZ_JAMFLZ010000003.1"/>
</dbReference>
<dbReference type="SUPFAM" id="SSF53448">
    <property type="entry name" value="Nucleotide-diphospho-sugar transferases"/>
    <property type="match status" value="1"/>
</dbReference>